<keyword evidence="1" id="KW-0539">Nucleus</keyword>
<feature type="region of interest" description="Disordered" evidence="2">
    <location>
        <begin position="131"/>
        <end position="160"/>
    </location>
</feature>
<feature type="domain" description="SCAN box" evidence="3">
    <location>
        <begin position="50"/>
        <end position="132"/>
    </location>
</feature>
<evidence type="ECO:0000313" key="5">
    <source>
        <dbReference type="RefSeq" id="XP_006872927.1"/>
    </source>
</evidence>
<dbReference type="Gene3D" id="1.10.4020.10">
    <property type="entry name" value="DNA breaking-rejoining enzymes"/>
    <property type="match status" value="1"/>
</dbReference>
<dbReference type="RefSeq" id="XP_006872927.1">
    <property type="nucleotide sequence ID" value="XM_006872865.1"/>
</dbReference>
<evidence type="ECO:0000313" key="4">
    <source>
        <dbReference type="Proteomes" id="UP000504623"/>
    </source>
</evidence>
<organism evidence="4 5">
    <name type="scientific">Chrysochloris asiatica</name>
    <name type="common">Cape golden mole</name>
    <dbReference type="NCBI Taxonomy" id="185453"/>
    <lineage>
        <taxon>Eukaryota</taxon>
        <taxon>Metazoa</taxon>
        <taxon>Chordata</taxon>
        <taxon>Craniata</taxon>
        <taxon>Vertebrata</taxon>
        <taxon>Euteleostomi</taxon>
        <taxon>Mammalia</taxon>
        <taxon>Eutheria</taxon>
        <taxon>Afrotheria</taxon>
        <taxon>Chrysochloridae</taxon>
        <taxon>Chrysochlorinae</taxon>
        <taxon>Chrysochloris</taxon>
    </lineage>
</organism>
<dbReference type="SMART" id="SM00431">
    <property type="entry name" value="SCAN"/>
    <property type="match status" value="1"/>
</dbReference>
<comment type="subcellular location">
    <subcellularLocation>
        <location evidence="1">Nucleus</location>
    </subcellularLocation>
</comment>
<dbReference type="GeneID" id="102820459"/>
<reference evidence="5" key="1">
    <citation type="submission" date="2025-08" db="UniProtKB">
        <authorList>
            <consortium name="RefSeq"/>
        </authorList>
    </citation>
    <scope>IDENTIFICATION</scope>
    <source>
        <tissue evidence="5">Spleen</tissue>
    </source>
</reference>
<evidence type="ECO:0000256" key="1">
    <source>
        <dbReference type="PROSITE-ProRule" id="PRU00187"/>
    </source>
</evidence>
<dbReference type="OrthoDB" id="5985989at2759"/>
<dbReference type="PANTHER" id="PTHR46599">
    <property type="entry name" value="PIGGYBAC TRANSPOSABLE ELEMENT-DERIVED PROTEIN 4"/>
    <property type="match status" value="1"/>
</dbReference>
<protein>
    <submittedName>
        <fullName evidence="5">PiggyBac transposable element-derived protein 2-like</fullName>
    </submittedName>
</protein>
<feature type="compositionally biased region" description="Acidic residues" evidence="2">
    <location>
        <begin position="207"/>
        <end position="247"/>
    </location>
</feature>
<dbReference type="GO" id="GO:0005634">
    <property type="term" value="C:nucleus"/>
    <property type="evidence" value="ECO:0007669"/>
    <property type="project" value="UniProtKB-SubCell"/>
</dbReference>
<evidence type="ECO:0000259" key="3">
    <source>
        <dbReference type="PROSITE" id="PS50804"/>
    </source>
</evidence>
<accession>A0A9B0WZF4</accession>
<feature type="compositionally biased region" description="Basic and acidic residues" evidence="2">
    <location>
        <begin position="147"/>
        <end position="158"/>
    </location>
</feature>
<dbReference type="GO" id="GO:0003677">
    <property type="term" value="F:DNA binding"/>
    <property type="evidence" value="ECO:0007669"/>
    <property type="project" value="InterPro"/>
</dbReference>
<dbReference type="CDD" id="cd07936">
    <property type="entry name" value="SCAN"/>
    <property type="match status" value="1"/>
</dbReference>
<gene>
    <name evidence="5" type="primary">LOC102820459</name>
</gene>
<dbReference type="GO" id="GO:0006355">
    <property type="term" value="P:regulation of DNA-templated transcription"/>
    <property type="evidence" value="ECO:0007669"/>
    <property type="project" value="InterPro"/>
</dbReference>
<proteinExistence type="predicted"/>
<dbReference type="InterPro" id="IPR029526">
    <property type="entry name" value="PGBD"/>
</dbReference>
<sequence length="936" mass="107022">MKPREAAELSFQVPQEPVGLQIVKVEEDEHIWRQESNFQRKQTHAREIFRLRFRQFCYQETPGPREALSRLRELCRQWLQPEMHSKEQILELLVLEQFLAILPGELQSWVREQHPESGEEAVTVLEDLERELDEPGEQVPVSSQEMPLKDSEPVERAQDSSCLKLPLANQLKSESSQSSQHLEENEMANRFRTTEEILEYFFSLPNNEEDSEDECDEDVSEEERDEDASEEESDEDASEESDEDASEDLTSLEQSASHLEGRDNNTDMVVENEEDTDVAEERDEANDDVLDEMEENEGEWCKDVSYFDNLTASLQQHAQVCPDLTHTDTEVDYFLSVFTEEMLETIKNQTNLYATQERTIRSRGKEIKRSAENWQPTSVEEIKAFIAVHILMGIHVLPELRHYWSSDPLLGLASVPDLMTKARFKKLTENIHCNDNSKAVPKGEPGYDRLHKLRPIINALNSRLKEVYVPSSVMAIDESMVPFKDRSIKHHIPIKPVQRGYKVWCLADSQTGFVSQFDICCGKKGIDNDSTFSLGESVVLGLCHSWYHSHRLIAFDNYFTSYHLMKSMNERGLYAVGTVRATRKGLPDMLRRKDNLQRGESRFRTKGCVSAIKWQDNKPVTVLSTFHNPKDITIVKRKNKDGSSSQIPCPRAVAEYNSIKGGVDHFDQRRERYAIGRRSRKWWHRLLHFLIDLAIVNSFIMWNCNHGGRCNQLSFRLALSRQLTVGRKRKRRGRPSFMAWVKRGVSGVPDEVRLQQVGKHLPVKGSRRRCRECSTRKKETRTRVMCKQCQQVLIQAAGSKRAQMQPISLPRVQQVPQQVQPMQRVYPAQVQYMDGGDTVFTNGARRTAYAYNPEPQMYTPSSATSSYFEASGSAQVTVAASSPPVIPSHSMVGITMDVARTPIVSSAGAYLIHGGMDSTRHSLAHKSRSRSSPVTV</sequence>
<dbReference type="PROSITE" id="PS50804">
    <property type="entry name" value="SCAN_BOX"/>
    <property type="match status" value="1"/>
</dbReference>
<name>A0A9B0WZF4_CHRAS</name>
<dbReference type="PANTHER" id="PTHR46599:SF2">
    <property type="entry name" value="PIGGYBAC TRANSPOSABLE ELEMENT-DERIVED PROTEIN 4-LIKE"/>
    <property type="match status" value="1"/>
</dbReference>
<dbReference type="InterPro" id="IPR007668">
    <property type="entry name" value="RFX1_trans_act"/>
</dbReference>
<dbReference type="InterPro" id="IPR038269">
    <property type="entry name" value="SCAN_sf"/>
</dbReference>
<dbReference type="Proteomes" id="UP000504623">
    <property type="component" value="Unplaced"/>
</dbReference>
<dbReference type="Pfam" id="PF02023">
    <property type="entry name" value="SCAN"/>
    <property type="match status" value="1"/>
</dbReference>
<dbReference type="SUPFAM" id="SSF47353">
    <property type="entry name" value="Retrovirus capsid dimerization domain-like"/>
    <property type="match status" value="1"/>
</dbReference>
<dbReference type="AlphaFoldDB" id="A0A9B0WZF4"/>
<feature type="compositionally biased region" description="Acidic residues" evidence="2">
    <location>
        <begin position="270"/>
        <end position="285"/>
    </location>
</feature>
<dbReference type="FunFam" id="1.10.4020.10:FF:000001">
    <property type="entry name" value="zinc finger protein 263 isoform X1"/>
    <property type="match status" value="1"/>
</dbReference>
<evidence type="ECO:0000256" key="2">
    <source>
        <dbReference type="SAM" id="MobiDB-lite"/>
    </source>
</evidence>
<keyword evidence="4" id="KW-1185">Reference proteome</keyword>
<dbReference type="InterPro" id="IPR003309">
    <property type="entry name" value="SCAN_dom"/>
</dbReference>
<dbReference type="Pfam" id="PF13843">
    <property type="entry name" value="DDE_Tnp_1_7"/>
    <property type="match status" value="1"/>
</dbReference>
<dbReference type="Pfam" id="PF04589">
    <property type="entry name" value="RFX1_trans_act"/>
    <property type="match status" value="1"/>
</dbReference>
<feature type="region of interest" description="Disordered" evidence="2">
    <location>
        <begin position="203"/>
        <end position="285"/>
    </location>
</feature>